<accession>A0A224Y7Y6</accession>
<feature type="signal peptide" evidence="1">
    <location>
        <begin position="1"/>
        <end position="23"/>
    </location>
</feature>
<organism evidence="2">
    <name type="scientific">Rhipicephalus zambeziensis</name>
    <dbReference type="NCBI Taxonomy" id="60191"/>
    <lineage>
        <taxon>Eukaryota</taxon>
        <taxon>Metazoa</taxon>
        <taxon>Ecdysozoa</taxon>
        <taxon>Arthropoda</taxon>
        <taxon>Chelicerata</taxon>
        <taxon>Arachnida</taxon>
        <taxon>Acari</taxon>
        <taxon>Parasitiformes</taxon>
        <taxon>Ixodida</taxon>
        <taxon>Ixodoidea</taxon>
        <taxon>Ixodidae</taxon>
        <taxon>Rhipicephalinae</taxon>
        <taxon>Rhipicephalus</taxon>
        <taxon>Rhipicephalus</taxon>
    </lineage>
</organism>
<reference evidence="2" key="1">
    <citation type="journal article" date="2017" name="Parasit. Vectors">
        <title>Sialotranscriptomics of Rhipicephalus zambeziensis reveals intricate expression profiles of secretory proteins and suggests tight temporal transcriptional regulation during blood-feeding.</title>
        <authorList>
            <person name="de Castro M.H."/>
            <person name="de Klerk D."/>
            <person name="Pienaar R."/>
            <person name="Rees D.J.G."/>
            <person name="Mans B.J."/>
        </authorList>
    </citation>
    <scope>NUCLEOTIDE SEQUENCE</scope>
    <source>
        <tissue evidence="2">Salivary glands</tissue>
    </source>
</reference>
<evidence type="ECO:0000313" key="2">
    <source>
        <dbReference type="EMBL" id="MAA13748.1"/>
    </source>
</evidence>
<feature type="chain" id="PRO_5012623781" description="Lipocalin" evidence="1">
    <location>
        <begin position="24"/>
        <end position="211"/>
    </location>
</feature>
<keyword evidence="1" id="KW-0732">Signal</keyword>
<evidence type="ECO:0000256" key="1">
    <source>
        <dbReference type="SAM" id="SignalP"/>
    </source>
</evidence>
<proteinExistence type="predicted"/>
<dbReference type="EMBL" id="GFPF01002602">
    <property type="protein sequence ID" value="MAA13748.1"/>
    <property type="molecule type" value="Transcribed_RNA"/>
</dbReference>
<protein>
    <recommendedName>
        <fullName evidence="3">Lipocalin</fullName>
    </recommendedName>
</protein>
<dbReference type="AlphaFoldDB" id="A0A224Y7Y6"/>
<evidence type="ECO:0008006" key="3">
    <source>
        <dbReference type="Google" id="ProtNLM"/>
    </source>
</evidence>
<name>A0A224Y7Y6_9ACAR</name>
<sequence>MKGVLFFTASFLFLTMRHVAVLGEDSDKSEKKVLAFEEAFLEDAEYIMDYQNFHIDDNIRNLWCATFRRHGSGPGNLIVKYIYEGQTEMGSADITFSSTGSGKHNEAGVSNATPKKFQVLNTDEEPYILLYANDAECMVVSVPKMKPIGEAGTFRKKGVNKPYCVILKRFYHQQDLKAQEDCRQYYLRECYPYRSHIVNNTQCTTYQYGNE</sequence>